<comment type="caution">
    <text evidence="2">The sequence shown here is derived from an EMBL/GenBank/DDBJ whole genome shotgun (WGS) entry which is preliminary data.</text>
</comment>
<dbReference type="Proteomes" id="UP000246121">
    <property type="component" value="Unassembled WGS sequence"/>
</dbReference>
<dbReference type="VEuPathDB" id="TriTrypDB:BCY84_10643"/>
<dbReference type="VEuPathDB" id="TriTrypDB:Tc_MARK_8946"/>
<dbReference type="VEuPathDB" id="TriTrypDB:TcBrA4_0113530"/>
<accession>A0A2V2VAG2</accession>
<dbReference type="VEuPathDB" id="TriTrypDB:TcYC6_0065770"/>
<gene>
    <name evidence="2" type="ORF">C4B63_31g107</name>
</gene>
<dbReference type="VEuPathDB" id="TriTrypDB:TCSYLVIO_010566"/>
<organism evidence="2 3">
    <name type="scientific">Trypanosoma cruzi</name>
    <dbReference type="NCBI Taxonomy" id="5693"/>
    <lineage>
        <taxon>Eukaryota</taxon>
        <taxon>Discoba</taxon>
        <taxon>Euglenozoa</taxon>
        <taxon>Kinetoplastea</taxon>
        <taxon>Metakinetoplastina</taxon>
        <taxon>Trypanosomatida</taxon>
        <taxon>Trypanosomatidae</taxon>
        <taxon>Trypanosoma</taxon>
        <taxon>Schizotrypanum</taxon>
    </lineage>
</organism>
<dbReference type="VEuPathDB" id="TriTrypDB:TcCL_NonESM03622"/>
<evidence type="ECO:0000256" key="1">
    <source>
        <dbReference type="SAM" id="MobiDB-lite"/>
    </source>
</evidence>
<dbReference type="VEuPathDB" id="TriTrypDB:TcCLB.507809.50"/>
<sequence length="248" mass="26694">MASMRRASGRGGRGVRVVDDVVHVAGEAETEGKFVNEAERHSKARNDETLANERGTPSPEQERSLRAANSDMAPPPRFSGVSSVSKEGTHSSRKRFRSAESPQEEEEGEEEAEAQEPQMRHTIADSCCSATSAITRERPSGNMMYEDEGFFHDLSAMQPLRIHLGVCPLPGDATTARTTSISSSLLTEGETSTTALLLEPRKFFTLPEEKGGKDIVGWAAAFPSVAVDLPGEGVYNNASVSVTVMLAP</sequence>
<protein>
    <submittedName>
        <fullName evidence="2">Uncharacterized protein</fullName>
    </submittedName>
</protein>
<evidence type="ECO:0000313" key="3">
    <source>
        <dbReference type="Proteomes" id="UP000246121"/>
    </source>
</evidence>
<dbReference type="AlphaFoldDB" id="A0A2V2VAG2"/>
<proteinExistence type="predicted"/>
<evidence type="ECO:0000313" key="2">
    <source>
        <dbReference type="EMBL" id="PWU93495.1"/>
    </source>
</evidence>
<feature type="compositionally biased region" description="Basic and acidic residues" evidence="1">
    <location>
        <begin position="30"/>
        <end position="48"/>
    </location>
</feature>
<dbReference type="OrthoDB" id="251544at2759"/>
<name>A0A2V2VAG2_TRYCR</name>
<dbReference type="VEuPathDB" id="TriTrypDB:TCDM_14310"/>
<reference evidence="2 3" key="1">
    <citation type="journal article" date="2018" name="Microb. Genom.">
        <title>Expanding an expanded genome: long-read sequencing of Trypanosoma cruzi.</title>
        <authorList>
            <person name="Berna L."/>
            <person name="Rodriguez M."/>
            <person name="Chiribao M.L."/>
            <person name="Parodi-Talice A."/>
            <person name="Pita S."/>
            <person name="Rijo G."/>
            <person name="Alvarez-Valin F."/>
            <person name="Robello C."/>
        </authorList>
    </citation>
    <scope>NUCLEOTIDE SEQUENCE [LARGE SCALE GENOMIC DNA]</scope>
    <source>
        <strain evidence="2 3">Dm28c</strain>
    </source>
</reference>
<dbReference type="VEuPathDB" id="TriTrypDB:ECC02_000801"/>
<dbReference type="VEuPathDB" id="TriTrypDB:TcCLB.511661.70"/>
<dbReference type="VEuPathDB" id="TriTrypDB:TcG_05720"/>
<feature type="region of interest" description="Disordered" evidence="1">
    <location>
        <begin position="26"/>
        <end position="121"/>
    </location>
</feature>
<dbReference type="VEuPathDB" id="TriTrypDB:C3747_206g12"/>
<dbReference type="VEuPathDB" id="TriTrypDB:C4B63_31g107"/>
<dbReference type="EMBL" id="PRFA01000031">
    <property type="protein sequence ID" value="PWU93495.1"/>
    <property type="molecule type" value="Genomic_DNA"/>
</dbReference>
<feature type="compositionally biased region" description="Acidic residues" evidence="1">
    <location>
        <begin position="102"/>
        <end position="114"/>
    </location>
</feature>